<dbReference type="KEGG" id="mpk:VL20_706"/>
<dbReference type="Gene3D" id="2.30.30.100">
    <property type="match status" value="1"/>
</dbReference>
<sequence length="91" mass="10576">MVNKSCSTGIIEDEHLIDKLIMSQFDPGLPSIKQVQSYIQEKREVEIKLSTDDLLVGRILWQDANCLYLVDHYDKPTLIWQQSLVYLRPKA</sequence>
<protein>
    <submittedName>
        <fullName evidence="2">RNA chaperone Hfq</fullName>
    </submittedName>
</protein>
<evidence type="ECO:0000313" key="3">
    <source>
        <dbReference type="Proteomes" id="UP000068167"/>
    </source>
</evidence>
<dbReference type="Proteomes" id="UP000068167">
    <property type="component" value="Chromosome"/>
</dbReference>
<accession>A0A0K1RVT2</accession>
<organism evidence="2 3">
    <name type="scientific">Microcystis panniformis FACHB-1757</name>
    <dbReference type="NCBI Taxonomy" id="1638788"/>
    <lineage>
        <taxon>Bacteria</taxon>
        <taxon>Bacillati</taxon>
        <taxon>Cyanobacteriota</taxon>
        <taxon>Cyanophyceae</taxon>
        <taxon>Oscillatoriophycideae</taxon>
        <taxon>Chroococcales</taxon>
        <taxon>Microcystaceae</taxon>
        <taxon>Microcystis</taxon>
    </lineage>
</organism>
<proteinExistence type="predicted"/>
<dbReference type="AlphaFoldDB" id="A0A0K1RVT2"/>
<evidence type="ECO:0000313" key="2">
    <source>
        <dbReference type="EMBL" id="AKV65915.1"/>
    </source>
</evidence>
<name>A0A0K1RVT2_9CHRO</name>
<gene>
    <name evidence="2" type="ORF">VL20_706</name>
</gene>
<dbReference type="EMBL" id="CP011339">
    <property type="protein sequence ID" value="AKV65915.1"/>
    <property type="molecule type" value="Genomic_DNA"/>
</dbReference>
<dbReference type="NCBIfam" id="NF047718">
    <property type="entry name" value="Hfq_rel_Cyano"/>
    <property type="match status" value="1"/>
</dbReference>
<reference evidence="2 3" key="1">
    <citation type="journal article" date="2016" name="Stand. Genomic Sci.">
        <title>Complete genome sequence and genomic characterization of Microcystis panniformis FACHB 1757 by third-generation sequencing.</title>
        <authorList>
            <person name="Zhang J.Y."/>
            <person name="Guan R."/>
            <person name="Zhang H.J."/>
            <person name="Li H."/>
            <person name="Xiao P."/>
            <person name="Yu G.L."/>
            <person name="Du L."/>
            <person name="Cao D.M."/>
            <person name="Zhu B.C."/>
            <person name="Li R.H."/>
            <person name="Lu Z.H."/>
        </authorList>
    </citation>
    <scope>NUCLEOTIDE SEQUENCE [LARGE SCALE GENOMIC DNA]</scope>
    <source>
        <strain evidence="2 3">FACHB-1757</strain>
    </source>
</reference>
<evidence type="ECO:0000259" key="1">
    <source>
        <dbReference type="Pfam" id="PF21979"/>
    </source>
</evidence>
<dbReference type="PATRIC" id="fig|1638788.3.peg.708"/>
<dbReference type="Pfam" id="PF21979">
    <property type="entry name" value="Hfq_1"/>
    <property type="match status" value="1"/>
</dbReference>
<feature type="domain" description="Hfq-related" evidence="1">
    <location>
        <begin position="29"/>
        <end position="89"/>
    </location>
</feature>
<dbReference type="InterPro" id="IPR010920">
    <property type="entry name" value="LSM_dom_sf"/>
</dbReference>
<dbReference type="InterPro" id="IPR053840">
    <property type="entry name" value="Hfq_1"/>
</dbReference>
<dbReference type="SUPFAM" id="SSF50182">
    <property type="entry name" value="Sm-like ribonucleoproteins"/>
    <property type="match status" value="1"/>
</dbReference>
<keyword evidence="3" id="KW-1185">Reference proteome</keyword>